<evidence type="ECO:0000256" key="4">
    <source>
        <dbReference type="ARBA" id="ARBA00022840"/>
    </source>
</evidence>
<dbReference type="AlphaFoldDB" id="E8U880"/>
<dbReference type="InterPro" id="IPR003439">
    <property type="entry name" value="ABC_transporter-like_ATP-bd"/>
</dbReference>
<dbReference type="KEGG" id="dmr:Deima_1620"/>
<keyword evidence="3" id="KW-0547">Nucleotide-binding</keyword>
<evidence type="ECO:0000256" key="2">
    <source>
        <dbReference type="ARBA" id="ARBA00022448"/>
    </source>
</evidence>
<keyword evidence="2" id="KW-0813">Transport</keyword>
<evidence type="ECO:0000313" key="7">
    <source>
        <dbReference type="Proteomes" id="UP000008635"/>
    </source>
</evidence>
<dbReference type="PANTHER" id="PTHR42711">
    <property type="entry name" value="ABC TRANSPORTER ATP-BINDING PROTEIN"/>
    <property type="match status" value="1"/>
</dbReference>
<dbReference type="SUPFAM" id="SSF52540">
    <property type="entry name" value="P-loop containing nucleoside triphosphate hydrolases"/>
    <property type="match status" value="1"/>
</dbReference>
<gene>
    <name evidence="6" type="ordered locus">Deima_1620</name>
</gene>
<dbReference type="Pfam" id="PF00005">
    <property type="entry name" value="ABC_tran"/>
    <property type="match status" value="1"/>
</dbReference>
<dbReference type="EMBL" id="CP002454">
    <property type="protein sequence ID" value="ADV67269.1"/>
    <property type="molecule type" value="Genomic_DNA"/>
</dbReference>
<dbReference type="Gene3D" id="3.40.50.300">
    <property type="entry name" value="P-loop containing nucleotide triphosphate hydrolases"/>
    <property type="match status" value="1"/>
</dbReference>
<dbReference type="STRING" id="709986.Deima_1620"/>
<dbReference type="SMART" id="SM00382">
    <property type="entry name" value="AAA"/>
    <property type="match status" value="1"/>
</dbReference>
<dbReference type="OrthoDB" id="9775135at2"/>
<dbReference type="InterPro" id="IPR003593">
    <property type="entry name" value="AAA+_ATPase"/>
</dbReference>
<dbReference type="eggNOG" id="COG4555">
    <property type="taxonomic scope" value="Bacteria"/>
</dbReference>
<reference evidence="6 7" key="1">
    <citation type="journal article" date="2011" name="Stand. Genomic Sci.">
        <title>Complete genome sequence of Deinococcus maricopensis type strain (LB-34).</title>
        <authorList>
            <person name="Pukall R."/>
            <person name="Zeytun A."/>
            <person name="Lucas S."/>
            <person name="Lapidus A."/>
            <person name="Hammon N."/>
            <person name="Deshpande S."/>
            <person name="Nolan M."/>
            <person name="Cheng J.F."/>
            <person name="Pitluck S."/>
            <person name="Liolios K."/>
            <person name="Pagani I."/>
            <person name="Mikhailova N."/>
            <person name="Ivanova N."/>
            <person name="Mavromatis K."/>
            <person name="Pati A."/>
            <person name="Tapia R."/>
            <person name="Han C."/>
            <person name="Goodwin L."/>
            <person name="Chen A."/>
            <person name="Palaniappan K."/>
            <person name="Land M."/>
            <person name="Hauser L."/>
            <person name="Chang Y.J."/>
            <person name="Jeffries C.D."/>
            <person name="Brambilla E.M."/>
            <person name="Rohde M."/>
            <person name="Goker M."/>
            <person name="Detter J.C."/>
            <person name="Woyke T."/>
            <person name="Bristow J."/>
            <person name="Eisen J.A."/>
            <person name="Markowitz V."/>
            <person name="Hugenholtz P."/>
            <person name="Kyrpides N.C."/>
            <person name="Klenk H.P."/>
        </authorList>
    </citation>
    <scope>NUCLEOTIDE SEQUENCE [LARGE SCALE GENOMIC DNA]</scope>
    <source>
        <strain evidence="7">DSM 21211 / LMG 22137 / NRRL B-23946 / LB-34</strain>
    </source>
</reference>
<keyword evidence="7" id="KW-1185">Reference proteome</keyword>
<protein>
    <submittedName>
        <fullName evidence="6">Sulfate-transporting ATPase</fullName>
        <ecNumber evidence="6">3.6.3.25</ecNumber>
    </submittedName>
</protein>
<evidence type="ECO:0000259" key="5">
    <source>
        <dbReference type="PROSITE" id="PS50893"/>
    </source>
</evidence>
<dbReference type="Proteomes" id="UP000008635">
    <property type="component" value="Chromosome"/>
</dbReference>
<comment type="similarity">
    <text evidence="1">Belongs to the ABC transporter superfamily.</text>
</comment>
<feature type="domain" description="ABC transporter" evidence="5">
    <location>
        <begin position="2"/>
        <end position="232"/>
    </location>
</feature>
<sequence>MLDVQHLSKTYGQHRALHDVTFAAHDGEIFGLLGPNGAGKTTLLRTLATLLTPTSGTALLNGIDITRDPERVRRMLGVVNGGMGLYDRLTGRETLRYFAGLYGLTRTQADSRIEQLNAALDLNDTLDRRAAEYSTGMRQKIVIARAVIHDPAVLILDEAASGLDILARRALLDFVQAMRAPGRLVLYSTHVMSEIEEVADRVAIIERGQLLALDTVHGILHATGQTGLERAFFHLLQQRAQETQ</sequence>
<dbReference type="GO" id="GO:0016887">
    <property type="term" value="F:ATP hydrolysis activity"/>
    <property type="evidence" value="ECO:0007669"/>
    <property type="project" value="InterPro"/>
</dbReference>
<evidence type="ECO:0000313" key="6">
    <source>
        <dbReference type="EMBL" id="ADV67269.1"/>
    </source>
</evidence>
<name>E8U880_DEIML</name>
<dbReference type="PANTHER" id="PTHR42711:SF5">
    <property type="entry name" value="ABC TRANSPORTER ATP-BINDING PROTEIN NATA"/>
    <property type="match status" value="1"/>
</dbReference>
<keyword evidence="4" id="KW-0067">ATP-binding</keyword>
<proteinExistence type="inferred from homology"/>
<dbReference type="InterPro" id="IPR050763">
    <property type="entry name" value="ABC_transporter_ATP-binding"/>
</dbReference>
<evidence type="ECO:0000256" key="3">
    <source>
        <dbReference type="ARBA" id="ARBA00022741"/>
    </source>
</evidence>
<accession>E8U880</accession>
<reference evidence="7" key="2">
    <citation type="submission" date="2011-01" db="EMBL/GenBank/DDBJ databases">
        <title>The complete genome of Deinococcus maricopensis DSM 21211.</title>
        <authorList>
            <consortium name="US DOE Joint Genome Institute (JGI-PGF)"/>
            <person name="Lucas S."/>
            <person name="Copeland A."/>
            <person name="Lapidus A."/>
            <person name="Goodwin L."/>
            <person name="Pitluck S."/>
            <person name="Kyrpides N."/>
            <person name="Mavromatis K."/>
            <person name="Pagani I."/>
            <person name="Ivanova N."/>
            <person name="Ovchinnikova G."/>
            <person name="Zeytun A."/>
            <person name="Detter J.C."/>
            <person name="Han C."/>
            <person name="Land M."/>
            <person name="Hauser L."/>
            <person name="Markowitz V."/>
            <person name="Cheng J.-F."/>
            <person name="Hugenholtz P."/>
            <person name="Woyke T."/>
            <person name="Wu D."/>
            <person name="Pukall R."/>
            <person name="Gehrich-Schroeter G."/>
            <person name="Brambilla E."/>
            <person name="Klenk H.-P."/>
            <person name="Eisen J.A."/>
        </authorList>
    </citation>
    <scope>NUCLEOTIDE SEQUENCE [LARGE SCALE GENOMIC DNA]</scope>
    <source>
        <strain evidence="7">DSM 21211 / LMG 22137 / NRRL B-23946 / LB-34</strain>
    </source>
</reference>
<dbReference type="EC" id="3.6.3.25" evidence="6"/>
<evidence type="ECO:0000256" key="1">
    <source>
        <dbReference type="ARBA" id="ARBA00005417"/>
    </source>
</evidence>
<dbReference type="InterPro" id="IPR027417">
    <property type="entry name" value="P-loop_NTPase"/>
</dbReference>
<dbReference type="HOGENOM" id="CLU_000604_1_2_0"/>
<dbReference type="RefSeq" id="WP_013556774.1">
    <property type="nucleotide sequence ID" value="NC_014958.1"/>
</dbReference>
<organism evidence="6 7">
    <name type="scientific">Deinococcus maricopensis (strain DSM 21211 / LMG 22137 / NRRL B-23946 / LB-34)</name>
    <dbReference type="NCBI Taxonomy" id="709986"/>
    <lineage>
        <taxon>Bacteria</taxon>
        <taxon>Thermotogati</taxon>
        <taxon>Deinococcota</taxon>
        <taxon>Deinococci</taxon>
        <taxon>Deinococcales</taxon>
        <taxon>Deinococcaceae</taxon>
        <taxon>Deinococcus</taxon>
    </lineage>
</organism>
<keyword evidence="6" id="KW-0378">Hydrolase</keyword>
<dbReference type="GO" id="GO:0005524">
    <property type="term" value="F:ATP binding"/>
    <property type="evidence" value="ECO:0007669"/>
    <property type="project" value="UniProtKB-KW"/>
</dbReference>
<dbReference type="PROSITE" id="PS50893">
    <property type="entry name" value="ABC_TRANSPORTER_2"/>
    <property type="match status" value="1"/>
</dbReference>